<dbReference type="InterPro" id="IPR000403">
    <property type="entry name" value="PI3/4_kinase_cat_dom"/>
</dbReference>
<dbReference type="GO" id="GO:0005737">
    <property type="term" value="C:cytoplasm"/>
    <property type="evidence" value="ECO:0000318"/>
    <property type="project" value="GO_Central"/>
</dbReference>
<evidence type="ECO:0000256" key="6">
    <source>
        <dbReference type="ARBA" id="ARBA00022840"/>
    </source>
</evidence>
<dbReference type="SMART" id="SM00146">
    <property type="entry name" value="PI3Kc"/>
    <property type="match status" value="1"/>
</dbReference>
<evidence type="ECO:0000259" key="12">
    <source>
        <dbReference type="PROSITE" id="PS51547"/>
    </source>
</evidence>
<keyword evidence="5" id="KW-0418">Kinase</keyword>
<reference evidence="14" key="3">
    <citation type="submission" date="2015-06" db="UniProtKB">
        <authorList>
            <consortium name="EnsemblMetazoa"/>
        </authorList>
    </citation>
    <scope>IDENTIFICATION</scope>
</reference>
<dbReference type="GO" id="GO:0048015">
    <property type="term" value="P:phosphatidylinositol-mediated signaling"/>
    <property type="evidence" value="ECO:0000318"/>
    <property type="project" value="GO_Central"/>
</dbReference>
<evidence type="ECO:0000259" key="11">
    <source>
        <dbReference type="PROSITE" id="PS51546"/>
    </source>
</evidence>
<name>T1G9A0_HELRO</name>
<dbReference type="SMART" id="SM00143">
    <property type="entry name" value="PI3K_p85B"/>
    <property type="match status" value="1"/>
</dbReference>
<feature type="domain" description="PI3K/PI4K catalytic" evidence="8">
    <location>
        <begin position="744"/>
        <end position="1025"/>
    </location>
</feature>
<dbReference type="FunFam" id="3.30.1010.10:FF:000008">
    <property type="entry name" value="Phosphatidylinositol 4,5-bisphosphate 3-kinase catalytic subunit gamma"/>
    <property type="match status" value="1"/>
</dbReference>
<dbReference type="SUPFAM" id="SSF56112">
    <property type="entry name" value="Protein kinase-like (PK-like)"/>
    <property type="match status" value="1"/>
</dbReference>
<organism evidence="14 15">
    <name type="scientific">Helobdella robusta</name>
    <name type="common">Californian leech</name>
    <dbReference type="NCBI Taxonomy" id="6412"/>
    <lineage>
        <taxon>Eukaryota</taxon>
        <taxon>Metazoa</taxon>
        <taxon>Spiralia</taxon>
        <taxon>Lophotrochozoa</taxon>
        <taxon>Annelida</taxon>
        <taxon>Clitellata</taxon>
        <taxon>Hirudinea</taxon>
        <taxon>Rhynchobdellida</taxon>
        <taxon>Glossiphoniidae</taxon>
        <taxon>Helobdella</taxon>
    </lineage>
</organism>
<dbReference type="GO" id="GO:0035005">
    <property type="term" value="F:1-phosphatidylinositol-4-phosphate 3-kinase activity"/>
    <property type="evidence" value="ECO:0000318"/>
    <property type="project" value="GO_Central"/>
</dbReference>
<dbReference type="InterPro" id="IPR003113">
    <property type="entry name" value="PI3K_ABD"/>
</dbReference>
<dbReference type="InterPro" id="IPR015433">
    <property type="entry name" value="PI3/4_kinase"/>
</dbReference>
<dbReference type="InterPro" id="IPR002420">
    <property type="entry name" value="PI3K-type_C2_dom"/>
</dbReference>
<dbReference type="PROSITE" id="PS51546">
    <property type="entry name" value="PI3K_RBD"/>
    <property type="match status" value="1"/>
</dbReference>
<dbReference type="Pfam" id="PF00792">
    <property type="entry name" value="PI3K_C2"/>
    <property type="match status" value="1"/>
</dbReference>
<dbReference type="OMA" id="KGCKQHV"/>
<dbReference type="Gene3D" id="1.10.1070.11">
    <property type="entry name" value="Phosphatidylinositol 3-/4-kinase, catalytic domain"/>
    <property type="match status" value="1"/>
</dbReference>
<evidence type="ECO:0000313" key="15">
    <source>
        <dbReference type="Proteomes" id="UP000015101"/>
    </source>
</evidence>
<dbReference type="Gene3D" id="3.10.20.770">
    <property type="match status" value="1"/>
</dbReference>
<dbReference type="FunCoup" id="T1G9A0">
    <property type="interactions" value="634"/>
</dbReference>
<evidence type="ECO:0000259" key="10">
    <source>
        <dbReference type="PROSITE" id="PS51545"/>
    </source>
</evidence>
<dbReference type="GO" id="GO:0036092">
    <property type="term" value="P:phosphatidylinositol-3-phosphate biosynthetic process"/>
    <property type="evidence" value="ECO:0000318"/>
    <property type="project" value="GO_Central"/>
</dbReference>
<dbReference type="Pfam" id="PF02192">
    <property type="entry name" value="PI3K_p85B"/>
    <property type="match status" value="1"/>
</dbReference>
<dbReference type="InterPro" id="IPR035892">
    <property type="entry name" value="C2_domain_sf"/>
</dbReference>
<dbReference type="Gene3D" id="3.30.1010.10">
    <property type="entry name" value="Phosphatidylinositol 3-kinase Catalytic Subunit, Chain A, domain 4"/>
    <property type="match status" value="1"/>
</dbReference>
<dbReference type="GO" id="GO:0005942">
    <property type="term" value="C:phosphatidylinositol 3-kinase complex"/>
    <property type="evidence" value="ECO:0000318"/>
    <property type="project" value="GO_Central"/>
</dbReference>
<dbReference type="SMART" id="SM00142">
    <property type="entry name" value="PI3K_C2"/>
    <property type="match status" value="1"/>
</dbReference>
<evidence type="ECO:0000259" key="8">
    <source>
        <dbReference type="PROSITE" id="PS50290"/>
    </source>
</evidence>
<evidence type="ECO:0000256" key="2">
    <source>
        <dbReference type="ARBA" id="ARBA00012073"/>
    </source>
</evidence>
<dbReference type="InterPro" id="IPR011009">
    <property type="entry name" value="Kinase-like_dom_sf"/>
</dbReference>
<dbReference type="KEGG" id="hro:HELRODRAFT_96068"/>
<dbReference type="GO" id="GO:0016303">
    <property type="term" value="F:1-phosphatidylinositol-3-kinase activity"/>
    <property type="evidence" value="ECO:0000318"/>
    <property type="project" value="GO_Central"/>
</dbReference>
<evidence type="ECO:0000256" key="3">
    <source>
        <dbReference type="ARBA" id="ARBA00022679"/>
    </source>
</evidence>
<keyword evidence="3" id="KW-0808">Transferase</keyword>
<dbReference type="InterPro" id="IPR001263">
    <property type="entry name" value="PI3K_accessory_dom"/>
</dbReference>
<dbReference type="PROSITE" id="PS51544">
    <property type="entry name" value="PI3K_ABD"/>
    <property type="match status" value="1"/>
</dbReference>
<dbReference type="RefSeq" id="XP_009029074.1">
    <property type="nucleotide sequence ID" value="XM_009030826.1"/>
</dbReference>
<dbReference type="GO" id="GO:0005886">
    <property type="term" value="C:plasma membrane"/>
    <property type="evidence" value="ECO:0000318"/>
    <property type="project" value="GO_Central"/>
</dbReference>
<dbReference type="PROSITE" id="PS51547">
    <property type="entry name" value="C2_PI3K"/>
    <property type="match status" value="1"/>
</dbReference>
<protein>
    <recommendedName>
        <fullName evidence="2">phosphatidylinositol 3-kinase</fullName>
        <ecNumber evidence="2">2.7.1.137</ecNumber>
    </recommendedName>
</protein>
<dbReference type="EC" id="2.7.1.137" evidence="2"/>
<dbReference type="InterPro" id="IPR018936">
    <property type="entry name" value="PI3/4_kinase_CS"/>
</dbReference>
<dbReference type="GO" id="GO:0005524">
    <property type="term" value="F:ATP binding"/>
    <property type="evidence" value="ECO:0007669"/>
    <property type="project" value="UniProtKB-KW"/>
</dbReference>
<dbReference type="PROSITE" id="PS00915">
    <property type="entry name" value="PI3_4_KINASE_1"/>
    <property type="match status" value="1"/>
</dbReference>
<feature type="domain" description="C2 PI3K-type" evidence="12">
    <location>
        <begin position="305"/>
        <end position="484"/>
    </location>
</feature>
<dbReference type="GO" id="GO:0032060">
    <property type="term" value="P:bleb assembly"/>
    <property type="evidence" value="ECO:0007669"/>
    <property type="project" value="UniProtKB-ARBA"/>
</dbReference>
<dbReference type="Pfam" id="PF00454">
    <property type="entry name" value="PI3_PI4_kinase"/>
    <property type="match status" value="1"/>
</dbReference>
<keyword evidence="15" id="KW-1185">Reference proteome</keyword>
<evidence type="ECO:0000256" key="5">
    <source>
        <dbReference type="ARBA" id="ARBA00022777"/>
    </source>
</evidence>
<dbReference type="CTD" id="20217647"/>
<reference evidence="15" key="1">
    <citation type="submission" date="2012-12" db="EMBL/GenBank/DDBJ databases">
        <authorList>
            <person name="Hellsten U."/>
            <person name="Grimwood J."/>
            <person name="Chapman J.A."/>
            <person name="Shapiro H."/>
            <person name="Aerts A."/>
            <person name="Otillar R.P."/>
            <person name="Terry A.Y."/>
            <person name="Boore J.L."/>
            <person name="Simakov O."/>
            <person name="Marletaz F."/>
            <person name="Cho S.-J."/>
            <person name="Edsinger-Gonzales E."/>
            <person name="Havlak P."/>
            <person name="Kuo D.-H."/>
            <person name="Larsson T."/>
            <person name="Lv J."/>
            <person name="Arendt D."/>
            <person name="Savage R."/>
            <person name="Osoegawa K."/>
            <person name="de Jong P."/>
            <person name="Lindberg D.R."/>
            <person name="Seaver E.C."/>
            <person name="Weisblat D.A."/>
            <person name="Putnam N.H."/>
            <person name="Grigoriev I.V."/>
            <person name="Rokhsar D.S."/>
        </authorList>
    </citation>
    <scope>NUCLEOTIDE SEQUENCE</scope>
</reference>
<dbReference type="PANTHER" id="PTHR10048">
    <property type="entry name" value="PHOSPHATIDYLINOSITOL KINASE"/>
    <property type="match status" value="1"/>
</dbReference>
<dbReference type="SUPFAM" id="SSF48371">
    <property type="entry name" value="ARM repeat"/>
    <property type="match status" value="1"/>
</dbReference>
<dbReference type="Gene3D" id="2.60.40.150">
    <property type="entry name" value="C2 domain"/>
    <property type="match status" value="1"/>
</dbReference>
<dbReference type="HOGENOM" id="CLU_002191_1_3_1"/>
<dbReference type="GO" id="GO:0050920">
    <property type="term" value="P:regulation of chemotaxis"/>
    <property type="evidence" value="ECO:0007669"/>
    <property type="project" value="UniProtKB-ARBA"/>
</dbReference>
<dbReference type="PANTHER" id="PTHR10048:SF118">
    <property type="entry name" value="PI-3 KINASE"/>
    <property type="match status" value="1"/>
</dbReference>
<dbReference type="GO" id="GO:0043491">
    <property type="term" value="P:phosphatidylinositol 3-kinase/protein kinase B signal transduction"/>
    <property type="evidence" value="ECO:0000318"/>
    <property type="project" value="GO_Central"/>
</dbReference>
<proteinExistence type="inferred from homology"/>
<dbReference type="EMBL" id="KB097639">
    <property type="protein sequence ID" value="ESN92774.1"/>
    <property type="molecule type" value="Genomic_DNA"/>
</dbReference>
<dbReference type="EMBL" id="AMQM01001873">
    <property type="status" value="NOT_ANNOTATED_CDS"/>
    <property type="molecule type" value="Genomic_DNA"/>
</dbReference>
<dbReference type="eggNOG" id="KOG0904">
    <property type="taxonomic scope" value="Eukaryota"/>
</dbReference>
<dbReference type="Pfam" id="PF00613">
    <property type="entry name" value="PI3Ka"/>
    <property type="match status" value="1"/>
</dbReference>
<gene>
    <name evidence="14" type="primary">20217647</name>
    <name evidence="13" type="ORF">HELRODRAFT_96068</name>
</gene>
<dbReference type="SMART" id="SM00145">
    <property type="entry name" value="PI3Ka"/>
    <property type="match status" value="1"/>
</dbReference>
<dbReference type="SUPFAM" id="SSF54236">
    <property type="entry name" value="Ubiquitin-like"/>
    <property type="match status" value="1"/>
</dbReference>
<dbReference type="InParanoid" id="T1G9A0"/>
<dbReference type="Proteomes" id="UP000015101">
    <property type="component" value="Unassembled WGS sequence"/>
</dbReference>
<dbReference type="AlphaFoldDB" id="T1G9A0"/>
<feature type="domain" description="PIK helical" evidence="10">
    <location>
        <begin position="502"/>
        <end position="679"/>
    </location>
</feature>
<accession>T1G9A0</accession>
<reference evidence="13 15" key="2">
    <citation type="journal article" date="2013" name="Nature">
        <title>Insights into bilaterian evolution from three spiralian genomes.</title>
        <authorList>
            <person name="Simakov O."/>
            <person name="Marletaz F."/>
            <person name="Cho S.J."/>
            <person name="Edsinger-Gonzales E."/>
            <person name="Havlak P."/>
            <person name="Hellsten U."/>
            <person name="Kuo D.H."/>
            <person name="Larsson T."/>
            <person name="Lv J."/>
            <person name="Arendt D."/>
            <person name="Savage R."/>
            <person name="Osoegawa K."/>
            <person name="de Jong P."/>
            <person name="Grimwood J."/>
            <person name="Chapman J.A."/>
            <person name="Shapiro H."/>
            <person name="Aerts A."/>
            <person name="Otillar R.P."/>
            <person name="Terry A.Y."/>
            <person name="Boore J.L."/>
            <person name="Grigoriev I.V."/>
            <person name="Lindberg D.R."/>
            <person name="Seaver E.C."/>
            <person name="Weisblat D.A."/>
            <person name="Putnam N.H."/>
            <person name="Rokhsar D.S."/>
        </authorList>
    </citation>
    <scope>NUCLEOTIDE SEQUENCE</scope>
</reference>
<dbReference type="PROSITE" id="PS51545">
    <property type="entry name" value="PIK_HELICAL"/>
    <property type="match status" value="1"/>
</dbReference>
<dbReference type="FunFam" id="1.10.1070.11:FF:000001">
    <property type="entry name" value="Phosphatidylinositol 4,5-bisphosphate 3-kinase catalytic subunit"/>
    <property type="match status" value="1"/>
</dbReference>
<evidence type="ECO:0000256" key="4">
    <source>
        <dbReference type="ARBA" id="ARBA00022741"/>
    </source>
</evidence>
<evidence type="ECO:0000313" key="14">
    <source>
        <dbReference type="EnsemblMetazoa" id="HelroP96068"/>
    </source>
</evidence>
<dbReference type="OrthoDB" id="67688at2759"/>
<comment type="catalytic activity">
    <reaction evidence="1">
        <text>a 1,2-diacyl-sn-glycero-3-phospho-(1D-myo-inositol) + ATP = a 1,2-diacyl-sn-glycero-3-phospho-(1D-myo-inositol-3-phosphate) + ADP + H(+)</text>
        <dbReference type="Rhea" id="RHEA:12709"/>
        <dbReference type="ChEBI" id="CHEBI:15378"/>
        <dbReference type="ChEBI" id="CHEBI:30616"/>
        <dbReference type="ChEBI" id="CHEBI:57880"/>
        <dbReference type="ChEBI" id="CHEBI:58088"/>
        <dbReference type="ChEBI" id="CHEBI:456216"/>
        <dbReference type="EC" id="2.7.1.137"/>
    </reaction>
</comment>
<dbReference type="Pfam" id="PF00794">
    <property type="entry name" value="PI3K_rbd"/>
    <property type="match status" value="1"/>
</dbReference>
<dbReference type="SUPFAM" id="SSF49562">
    <property type="entry name" value="C2 domain (Calcium/lipid-binding domain, CaLB)"/>
    <property type="match status" value="1"/>
</dbReference>
<evidence type="ECO:0000313" key="13">
    <source>
        <dbReference type="EMBL" id="ESN92774.1"/>
    </source>
</evidence>
<comment type="similarity">
    <text evidence="7">Belongs to the PI3/PI4-kinase family.</text>
</comment>
<keyword evidence="4" id="KW-0547">Nucleotide-binding</keyword>
<dbReference type="GeneID" id="20217647"/>
<keyword evidence="6" id="KW-0067">ATP-binding</keyword>
<dbReference type="SMART" id="SM00144">
    <property type="entry name" value="PI3K_rbd"/>
    <property type="match status" value="1"/>
</dbReference>
<dbReference type="EnsemblMetazoa" id="HelroT96068">
    <property type="protein sequence ID" value="HelroP96068"/>
    <property type="gene ID" value="HelroG96068"/>
</dbReference>
<dbReference type="InterPro" id="IPR016024">
    <property type="entry name" value="ARM-type_fold"/>
</dbReference>
<dbReference type="InterPro" id="IPR042236">
    <property type="entry name" value="PI3K_accessory_sf"/>
</dbReference>
<evidence type="ECO:0000259" key="9">
    <source>
        <dbReference type="PROSITE" id="PS51544"/>
    </source>
</evidence>
<dbReference type="PROSITE" id="PS00916">
    <property type="entry name" value="PI3_4_KINASE_2"/>
    <property type="match status" value="1"/>
</dbReference>
<evidence type="ECO:0000256" key="7">
    <source>
        <dbReference type="PROSITE-ProRule" id="PRU00880"/>
    </source>
</evidence>
<sequence>MSFQFLLPSGFLVDMKVQKNATIAAVKRDLWREMKTHPYYGYLGSLECYYFICIDETSNKIEITDETRRLCDVRPFYPMFKLEKLNDQVAGTENFERVLDARITVLIGKSLKDLDEITEPEVVEFRSKMSSMYVELLQDWLEQVTRYHPPDLVPVNKLPDLIEDILAQNKEIIVVSVHVEDEETSKIRVKYNITPKQLIDTFFEKKSKQNLNWSAGDYVLKVLGLQEYLLGDYPLHQFAHIRSSLIKETVPELVLVHYQSIPRESYPNCLLFIRLICICSSFSFVHPFHSELMKRLHEGTSVFDISDKFSLMLSSSININLPDHSYVVVRACIYHGADNLCGVVVSKERPVQNRACSFNNELFTFDIEMRNIPRMARVCFLLYTHNDKRQPKQSKNSSDSNKRIYKKKDMIPLAWANLPIYDYRGMLRVGDCKLMMWPVTDDDALTDELLNSIGTVAMNTSNEDAASLNIIISRFTKLGSVYFPPFDKVLETAAHAMTDSLKKNLPAASKEQLALFEKLLDRDALHPMCEQDMELIWNMRQDCRDHFPHALPKLLTCVKWNNYLEVSAMHALLQIWSPLEPTDALELLDFQYADQYVRSFAVRCLKNMSDSQLCLYLLQLVQVLKYESYLDCDLIQFLLKRALKNNKIGHNFFWLLRSEMHIPSVSVRFGLILEAYCYGNIYSLAELHREVDALYNLRQLSDHIKVGQSRFLAEMTKGLDKKYKEALTALSCPLNPSVKLKCVRLDKCKCMDSKMKPLWMVWENNEKCGNDMFLMFKKGDDLRQDMLTLQILKIMDNIWQKAGLDLRLLVYNVLPSGQKEGLIEVVTDSRTLAEIQLEFTDITLVAGFNKKCIYQYLQKHNSDPKSFDKAMDVFTRSCAGYSVATYVLGVADRHSDNIMIRKDGQLFHIDFGHILGNFKSKLGVRRERCPFVLTADFVYVIKKGQEKNDFFKKFEKLCQEAFQTLRRYGKFLIVLFMMMMNTGIPEVSCLKDIEYLKETLVPHKTDEEAKEHFKSKFTEALKNSWKTSLNMACHNLRVKKGQESQNQNK</sequence>
<dbReference type="InterPro" id="IPR036940">
    <property type="entry name" value="PI3/4_kinase_cat_sf"/>
</dbReference>
<dbReference type="PROSITE" id="PS50290">
    <property type="entry name" value="PI3_4_KINASE_3"/>
    <property type="match status" value="1"/>
</dbReference>
<feature type="domain" description="PI3K-RBD" evidence="11">
    <location>
        <begin position="170"/>
        <end position="257"/>
    </location>
</feature>
<dbReference type="Gene3D" id="1.25.40.70">
    <property type="entry name" value="Phosphatidylinositol 3-kinase, accessory domain (PIK)"/>
    <property type="match status" value="1"/>
</dbReference>
<evidence type="ECO:0000256" key="1">
    <source>
        <dbReference type="ARBA" id="ARBA00001498"/>
    </source>
</evidence>
<dbReference type="STRING" id="6412.T1G9A0"/>
<dbReference type="GO" id="GO:0016477">
    <property type="term" value="P:cell migration"/>
    <property type="evidence" value="ECO:0000318"/>
    <property type="project" value="GO_Central"/>
</dbReference>
<dbReference type="InterPro" id="IPR000341">
    <property type="entry name" value="PI3K_Ras-bd_dom"/>
</dbReference>
<dbReference type="InterPro" id="IPR029071">
    <property type="entry name" value="Ubiquitin-like_domsf"/>
</dbReference>
<feature type="domain" description="PI3K-ABD" evidence="9">
    <location>
        <begin position="1"/>
        <end position="86"/>
    </location>
</feature>